<gene>
    <name evidence="2" type="ORF">PTIM40_9</name>
</gene>
<dbReference type="KEGG" id="vg:26516554"/>
<name>A0A0C5AAP9_9CAUD</name>
<evidence type="ECO:0000256" key="1">
    <source>
        <dbReference type="SAM" id="MobiDB-lite"/>
    </source>
</evidence>
<feature type="region of interest" description="Disordered" evidence="1">
    <location>
        <begin position="98"/>
        <end position="117"/>
    </location>
</feature>
<dbReference type="EMBL" id="KP211958">
    <property type="protein sequence ID" value="AJK27436.1"/>
    <property type="molecule type" value="Genomic_DNA"/>
</dbReference>
<organism evidence="2 3">
    <name type="scientific">Cyanophage P-TIM40</name>
    <dbReference type="NCBI Taxonomy" id="1589733"/>
    <lineage>
        <taxon>Viruses</taxon>
        <taxon>Duplodnaviria</taxon>
        <taxon>Heunggongvirae</taxon>
        <taxon>Uroviricota</taxon>
        <taxon>Caudoviricetes</taxon>
        <taxon>Pantevenvirales</taxon>
        <taxon>Kyanoviridae</taxon>
        <taxon>Libanvirus</taxon>
        <taxon>Libanvirus ptim40</taxon>
    </lineage>
</organism>
<dbReference type="Proteomes" id="UP000032135">
    <property type="component" value="Segment"/>
</dbReference>
<protein>
    <recommendedName>
        <fullName evidence="4">DUF4385 domain-containing protein</fullName>
    </recommendedName>
</protein>
<evidence type="ECO:0000313" key="2">
    <source>
        <dbReference type="EMBL" id="AJK27436.1"/>
    </source>
</evidence>
<feature type="compositionally biased region" description="Basic and acidic residues" evidence="1">
    <location>
        <begin position="102"/>
        <end position="117"/>
    </location>
</feature>
<sequence>MKEFDYDLDYKTLDFTDAETRSLYRIGRGEQGVLLVRPYTNDICAHWRFKTPEIAVKSANKIFAMYLDYRDSEDFIGMDMCRKFLEMGFTRSRRYANHKTGKKYDEEGNVRPQDPDHMTNRYAQSAKIFKQVRDIVAKNDTYKKMRKEWRSHE</sequence>
<keyword evidence="3" id="KW-1185">Reference proteome</keyword>
<dbReference type="GeneID" id="26516554"/>
<dbReference type="RefSeq" id="YP_009188084.1">
    <property type="nucleotide sequence ID" value="NC_028663.1"/>
</dbReference>
<dbReference type="OrthoDB" id="13859at10239"/>
<accession>A0A0C5AAP9</accession>
<evidence type="ECO:0008006" key="4">
    <source>
        <dbReference type="Google" id="ProtNLM"/>
    </source>
</evidence>
<dbReference type="InterPro" id="IPR025494">
    <property type="entry name" value="DUF4385"/>
</dbReference>
<proteinExistence type="predicted"/>
<dbReference type="Pfam" id="PF14328">
    <property type="entry name" value="DUF4385"/>
    <property type="match status" value="1"/>
</dbReference>
<evidence type="ECO:0000313" key="3">
    <source>
        <dbReference type="Proteomes" id="UP000032135"/>
    </source>
</evidence>
<reference evidence="2 3" key="1">
    <citation type="submission" date="2014-11" db="EMBL/GenBank/DDBJ databases">
        <authorList>
            <person name="Fedida A."/>
            <person name="Lindell D."/>
        </authorList>
    </citation>
    <scope>NUCLEOTIDE SEQUENCE [LARGE SCALE GENOMIC DNA]</scope>
</reference>